<feature type="region of interest" description="Disordered" evidence="1">
    <location>
        <begin position="2594"/>
        <end position="2650"/>
    </location>
</feature>
<gene>
    <name evidence="2" type="ORF">BN1204_014240</name>
</gene>
<feature type="region of interest" description="Disordered" evidence="1">
    <location>
        <begin position="1887"/>
        <end position="1908"/>
    </location>
</feature>
<reference evidence="2" key="1">
    <citation type="journal article" date="2015" name="PLoS ONE">
        <title>Comprehensive Evaluation of Toxoplasma gondii VEG and Neospora caninum LIV Genomes with Tachyzoite Stage Transcriptome and Proteome Defines Novel Transcript Features.</title>
        <authorList>
            <person name="Ramaprasad A."/>
            <person name="Mourier T."/>
            <person name="Naeem R."/>
            <person name="Malas T.B."/>
            <person name="Moussa E."/>
            <person name="Panigrahi A."/>
            <person name="Vermont S.J."/>
            <person name="Otto T.D."/>
            <person name="Wastling J."/>
            <person name="Pain A."/>
        </authorList>
    </citation>
    <scope>NUCLEOTIDE SEQUENCE</scope>
    <source>
        <strain evidence="2">Liverpool</strain>
    </source>
</reference>
<feature type="compositionally biased region" description="Basic and acidic residues" evidence="1">
    <location>
        <begin position="21"/>
        <end position="38"/>
    </location>
</feature>
<feature type="region of interest" description="Disordered" evidence="1">
    <location>
        <begin position="1550"/>
        <end position="1585"/>
    </location>
</feature>
<protein>
    <submittedName>
        <fullName evidence="2">Uncharacterized protein</fullName>
    </submittedName>
</protein>
<feature type="region of interest" description="Disordered" evidence="1">
    <location>
        <begin position="799"/>
        <end position="820"/>
    </location>
</feature>
<feature type="region of interest" description="Disordered" evidence="1">
    <location>
        <begin position="1"/>
        <end position="48"/>
    </location>
</feature>
<feature type="region of interest" description="Disordered" evidence="1">
    <location>
        <begin position="540"/>
        <end position="568"/>
    </location>
</feature>
<feature type="region of interest" description="Disordered" evidence="1">
    <location>
        <begin position="1818"/>
        <end position="1845"/>
    </location>
</feature>
<proteinExistence type="predicted"/>
<evidence type="ECO:0000313" key="2">
    <source>
        <dbReference type="EMBL" id="CEL65584.1"/>
    </source>
</evidence>
<feature type="compositionally biased region" description="Basic and acidic residues" evidence="1">
    <location>
        <begin position="1312"/>
        <end position="1322"/>
    </location>
</feature>
<feature type="compositionally biased region" description="Low complexity" evidence="1">
    <location>
        <begin position="659"/>
        <end position="669"/>
    </location>
</feature>
<sequence>MEGSSAGAPLALLGPDVKSSVPERDCEKADAEDIERNEMGASSPPARFPLSPACARQSACAPPVSLPEPVLRLVLSQQKAASLLAAVETRIAGDVDACLSGEEAQESLTPFSSPHRLLEDFLRRHFVEKEEAQQRGPAQDQNDRSSAHLASPLAHDAFFASLSSPFPPLSLSFKRPLQPLLPLSLNLRTVFRRQLPPDLVACLRSERGPSPGSAPRYQVLEPLQTLCISRGNEAFLLACLVAESPCLRVGPLSGDILSVHVSPAPVGLLFSAASHLLFFLTPALLHVYAVVLLPRVAPGADSLGKPLLDRDQGSHPGSVVLSADAGTLPLVLPTYVHAGSDAASLPASPSWSGGSSVRFVRSAFRLVPLESLSLPFPETLRSRFSRATPGVSPETGAVGPSLLSSTLDGAVFLFAPDAASAADEPNERRRARPQRLGDIYQLLLRPGPPGRLQSPARLRRLPLSLAGAGALCPVCGQSAQARSGKGVSPLDAPPPHTRGAAGVKLLRCFPARLLAVVDSQDGVYVYRLVADSRRCAAHRRSGACGQGDAADRAEDGEGADSGAGPVGQTGQTWWVRSLLRSASFANTYREEGADEENDSEDETSSWQGWGVGGVVGSVSRKIRRLLARRSSSPSPLPCSSLFPPPSALPLSRLSSALAGPGASGGLPRSNSLFSDSPRDQDEVANEDSSSCVAAVSREAYLEAVVNTLGETSSQTSGPWSSTSARYGVDSRDRVSSAVVVKGLECVAYMPAEVWRARLVFSRAKSAAHVKARGGDTTGPKRGQQQKGGRDFFSSLLAANSGETRPTGETQLRAAATGDRKQERVHAREACEDLLLSVVDIIPALTVGPYPTATLVTARGDRVVLRLRPSLSCCGCEPRHEMGAERDLSGHPLSLSVSSVLPSPFFSAVSCPLSRLSSTLSSALCPFYGDAACSFGAPSSGHLPETPARCSYYSNGLSLFAPSPTLSRLFEARNEVKSEECGASSAFVSLRVSLPSAAASSPFFLSSCLPLQLPSPPLAAGEFPVFFASTDSSPSFSLPPTDGLPPALDFSPNVSPFGDSSFSSAPSPSEAALVRRHLVIVCATEIFLISVDRCRACLAPAGAEPLADASIFTHPPSPRSTAALDASWALETCTASGAAAAAAARARALASATAVLEAAEPWVRAGPVGPRLERLARDLLQNACVLAAALPPSLPAPIWSPSLWQCLFEVASQREGAQTSENAALGLFFSLSPEPLGTTQQAAQPGLQPVFFLRRLHLSTPTGRPRHAQSRRALGSPPQPDRGQIESGEREPDAGSGEGEDDASLGWWTEEEREARDVRRSEAQMEAAPSPRGSAAKRDESPDEQVAPWLEGLAANAVLLLRRIADWPICMLNPSLLDPSVSGSLLSPSSPTCPSSLPPKLYPVSVRWNAAYLATVYDQLNAVLRFLYLQCLPTASLSFIAALLASPLSPAALLRLPPSSTYNEGDAAARARKALLAVLSPSDAPQCADGAGRGERRNSVKAQYRRQEMLLLGLTLSLLKAREIVYLFLLVHEFSPARQQHFWFRLAGNASEESDDGQNPATQDASEEACDSRTGAPERRASRPSGLARLLHTPLRSLLSCQKLGKELAAPHRERERDALACGDSEDDLCRRVMHALLLLDPAPQRPGSLTRRLCASLPWLAATCSVSLLLPRWWHAERKDNCAAATLSSCRRLSLFVADLFAAFPGFTRPEMIARAFGEALGRGAAKEAERKSAREKGEVATHFPLFLAQAWAQYLVCILNYEIPEDAFFQDGEAGRPEAEVETCEQRGEREERKRAALEQLQWAALDQLFSVYTLQLPPLPDTPGTPTGSGETGNGEETARTASSRVAEARAFGVFGPFLPPGNEYVVSALERLVRQSLDRGVCTPEIASGGGGGNPTHHTSPASLAPSFPWPSSFSPLSACDDMDADASWPRDEPATLTPAALRTLQVYLHRRFFRSGRAAQGDVLLRLYRHQGARVESAAVLCALGTRAGKQGAFLSEDDAGTRNAAELEATTGRDSEVQQDASRQEADACSLLLPITVKAEALRWACATLQEEIDLALAREKNGTGLHRSAPDEARGGDTFWRAPRFPADRLPTTEALLHLFGQLFRTAEEVAFLTRAGEIEEGEGDHGGNAREARRRAAIRQLMVVRNGIQNLSEALEGLQLPLWCHLKSRLESQHARYLLQSQPAACSLSAETDPDLRVFPSTIVPPVSLQGVCTLGQQLETVPNLFHAAQMFFCVPLSLRALLFDFRRLVSLTCLSLLPLPRPSSSSPASPLAGLSADAANDGLRVWMGETGAPERADEGREEAAIRLQGAIAASPQFPTLQNAAETVRETAEAVLFALAARLAVAPDSFHQLTATLDLTSPGVSRSEREETPSLIEKVLDVCMYSWTADSPALFPYDFVSVSPLFPISEAGNLEMLCCLEAVHAFSRCLEAPCKRSEQVDVCANLLVAERWLRLSPSAYASAFQVYSELLHARSRLDVACEALRQGVARLLRTENFAEAHAGTADLSSVQLSFSASGVEAAVTAGLSPEALEAHIVSVMVSLAALWVEDAARDRTQEERESFWSEEMHALALQTLAPFLRTVAEQSGDALARETAEADEGDEDDARERSRDGGEGSRVPAQVPAKARETLEKLGRLAGPEEL</sequence>
<feature type="compositionally biased region" description="Basic and acidic residues" evidence="1">
    <location>
        <begin position="2613"/>
        <end position="2622"/>
    </location>
</feature>
<feature type="region of interest" description="Disordered" evidence="1">
    <location>
        <begin position="1260"/>
        <end position="1342"/>
    </location>
</feature>
<feature type="compositionally biased region" description="Acidic residues" evidence="1">
    <location>
        <begin position="592"/>
        <end position="603"/>
    </location>
</feature>
<feature type="region of interest" description="Disordered" evidence="1">
    <location>
        <begin position="589"/>
        <end position="608"/>
    </location>
</feature>
<accession>A0A0F7U6W3</accession>
<evidence type="ECO:0000256" key="1">
    <source>
        <dbReference type="SAM" id="MobiDB-lite"/>
    </source>
</evidence>
<name>A0A0F7U6W3_NEOCL</name>
<feature type="compositionally biased region" description="Polar residues" evidence="1">
    <location>
        <begin position="799"/>
        <end position="809"/>
    </location>
</feature>
<dbReference type="EMBL" id="LN714479">
    <property type="protein sequence ID" value="CEL65584.1"/>
    <property type="molecule type" value="Genomic_DNA"/>
</dbReference>
<organism evidence="2">
    <name type="scientific">Neospora caninum (strain Liverpool)</name>
    <dbReference type="NCBI Taxonomy" id="572307"/>
    <lineage>
        <taxon>Eukaryota</taxon>
        <taxon>Sar</taxon>
        <taxon>Alveolata</taxon>
        <taxon>Apicomplexa</taxon>
        <taxon>Conoidasida</taxon>
        <taxon>Coccidia</taxon>
        <taxon>Eucoccidiorida</taxon>
        <taxon>Eimeriorina</taxon>
        <taxon>Sarcocystidae</taxon>
        <taxon>Neospora</taxon>
    </lineage>
</organism>
<feature type="compositionally biased region" description="Basic and acidic residues" evidence="1">
    <location>
        <begin position="2633"/>
        <end position="2642"/>
    </location>
</feature>
<feature type="compositionally biased region" description="Basic and acidic residues" evidence="1">
    <location>
        <begin position="1282"/>
        <end position="1292"/>
    </location>
</feature>
<feature type="region of interest" description="Disordered" evidence="1">
    <location>
        <begin position="659"/>
        <end position="689"/>
    </location>
</feature>